<protein>
    <recommendedName>
        <fullName evidence="3">Terminase small subunit</fullName>
    </recommendedName>
</protein>
<keyword evidence="2" id="KW-1185">Reference proteome</keyword>
<gene>
    <name evidence="1" type="ORF">E5356_05190</name>
</gene>
<dbReference type="EMBL" id="SRZA01000008">
    <property type="protein sequence ID" value="TGY07123.1"/>
    <property type="molecule type" value="Genomic_DNA"/>
</dbReference>
<evidence type="ECO:0008006" key="3">
    <source>
        <dbReference type="Google" id="ProtNLM"/>
    </source>
</evidence>
<dbReference type="Pfam" id="PF05119">
    <property type="entry name" value="Terminase_4"/>
    <property type="match status" value="1"/>
</dbReference>
<evidence type="ECO:0000313" key="1">
    <source>
        <dbReference type="EMBL" id="TGY07123.1"/>
    </source>
</evidence>
<sequence length="125" mass="14092">MAKSVDEYRKEIIRQMKAHKIYSKGLDMQITSLASAMRNLELANAEIDGLETTTVYETTRYGEKLAPHPVFKVAKEAQDMITRQMKALGLTAEDLAGEIDEDPLVDMTKKLSKKRKAPVIIKPNK</sequence>
<reference evidence="1 2" key="1">
    <citation type="submission" date="2019-04" db="EMBL/GenBank/DDBJ databases">
        <title>Microbes associate with the intestines of laboratory mice.</title>
        <authorList>
            <person name="Navarre W."/>
            <person name="Wong E."/>
            <person name="Huang K."/>
            <person name="Tropini C."/>
            <person name="Ng K."/>
            <person name="Yu B."/>
        </authorList>
    </citation>
    <scope>NUCLEOTIDE SEQUENCE [LARGE SCALE GENOMIC DNA]</scope>
    <source>
        <strain evidence="1 2">NM70_E10</strain>
    </source>
</reference>
<name>A0A4S2B0F9_9BACE</name>
<evidence type="ECO:0000313" key="2">
    <source>
        <dbReference type="Proteomes" id="UP000305751"/>
    </source>
</evidence>
<dbReference type="AlphaFoldDB" id="A0A4S2B0F9"/>
<proteinExistence type="predicted"/>
<organism evidence="1 2">
    <name type="scientific">Bacteroides acidifaciens</name>
    <dbReference type="NCBI Taxonomy" id="85831"/>
    <lineage>
        <taxon>Bacteria</taxon>
        <taxon>Pseudomonadati</taxon>
        <taxon>Bacteroidota</taxon>
        <taxon>Bacteroidia</taxon>
        <taxon>Bacteroidales</taxon>
        <taxon>Bacteroidaceae</taxon>
        <taxon>Bacteroides</taxon>
    </lineage>
</organism>
<comment type="caution">
    <text evidence="1">The sequence shown here is derived from an EMBL/GenBank/DDBJ whole genome shotgun (WGS) entry which is preliminary data.</text>
</comment>
<dbReference type="RefSeq" id="WP_136013793.1">
    <property type="nucleotide sequence ID" value="NZ_SRZA01000008.1"/>
</dbReference>
<accession>A0A4S2B0F9</accession>
<dbReference type="InterPro" id="IPR006448">
    <property type="entry name" value="Phage_term_ssu_P27"/>
</dbReference>
<dbReference type="Proteomes" id="UP000305751">
    <property type="component" value="Unassembled WGS sequence"/>
</dbReference>